<keyword evidence="2" id="KW-1185">Reference proteome</keyword>
<dbReference type="AlphaFoldDB" id="A0A4Y2C542"/>
<sequence length="123" mass="13910">MSATLTFPCNLHSIEIQCKPRPPGPPSNSCRSEDVNHWLSPTSTKDFIRRPRLSHPTSSPDIIELAVYSLAFEGELFRQQQTLYNARYVLDFQFLHRKGKVAAAPRGLPRTILSCLVLCVDGW</sequence>
<reference evidence="1 2" key="1">
    <citation type="journal article" date="2019" name="Sci. Rep.">
        <title>Orb-weaving spider Araneus ventricosus genome elucidates the spidroin gene catalogue.</title>
        <authorList>
            <person name="Kono N."/>
            <person name="Nakamura H."/>
            <person name="Ohtoshi R."/>
            <person name="Moran D.A.P."/>
            <person name="Shinohara A."/>
            <person name="Yoshida Y."/>
            <person name="Fujiwara M."/>
            <person name="Mori M."/>
            <person name="Tomita M."/>
            <person name="Arakawa K."/>
        </authorList>
    </citation>
    <scope>NUCLEOTIDE SEQUENCE [LARGE SCALE GENOMIC DNA]</scope>
</reference>
<protein>
    <submittedName>
        <fullName evidence="1">Uncharacterized protein</fullName>
    </submittedName>
</protein>
<dbReference type="EMBL" id="BGPR01000149">
    <property type="protein sequence ID" value="GBL99581.1"/>
    <property type="molecule type" value="Genomic_DNA"/>
</dbReference>
<name>A0A4Y2C542_ARAVE</name>
<organism evidence="1 2">
    <name type="scientific">Araneus ventricosus</name>
    <name type="common">Orbweaver spider</name>
    <name type="synonym">Epeira ventricosa</name>
    <dbReference type="NCBI Taxonomy" id="182803"/>
    <lineage>
        <taxon>Eukaryota</taxon>
        <taxon>Metazoa</taxon>
        <taxon>Ecdysozoa</taxon>
        <taxon>Arthropoda</taxon>
        <taxon>Chelicerata</taxon>
        <taxon>Arachnida</taxon>
        <taxon>Araneae</taxon>
        <taxon>Araneomorphae</taxon>
        <taxon>Entelegynae</taxon>
        <taxon>Araneoidea</taxon>
        <taxon>Araneidae</taxon>
        <taxon>Araneus</taxon>
    </lineage>
</organism>
<evidence type="ECO:0000313" key="1">
    <source>
        <dbReference type="EMBL" id="GBL99581.1"/>
    </source>
</evidence>
<proteinExistence type="predicted"/>
<gene>
    <name evidence="1" type="ORF">AVEN_68843_1</name>
</gene>
<accession>A0A4Y2C542</accession>
<dbReference type="Proteomes" id="UP000499080">
    <property type="component" value="Unassembled WGS sequence"/>
</dbReference>
<evidence type="ECO:0000313" key="2">
    <source>
        <dbReference type="Proteomes" id="UP000499080"/>
    </source>
</evidence>
<comment type="caution">
    <text evidence="1">The sequence shown here is derived from an EMBL/GenBank/DDBJ whole genome shotgun (WGS) entry which is preliminary data.</text>
</comment>